<name>A0A3P7K3S8_STRVU</name>
<feature type="region of interest" description="Disordered" evidence="1">
    <location>
        <begin position="39"/>
        <end position="98"/>
    </location>
</feature>
<feature type="compositionally biased region" description="Basic and acidic residues" evidence="1">
    <location>
        <begin position="71"/>
        <end position="98"/>
    </location>
</feature>
<keyword evidence="4" id="KW-1185">Reference proteome</keyword>
<evidence type="ECO:0000313" key="3">
    <source>
        <dbReference type="EMBL" id="VDM65865.1"/>
    </source>
</evidence>
<proteinExistence type="predicted"/>
<evidence type="ECO:0000256" key="1">
    <source>
        <dbReference type="SAM" id="MobiDB-lite"/>
    </source>
</evidence>
<sequence>MLFIHFKVLFVEPVVSTASVKEVSQPFCINGLPSTRCTTADDQVQEQKPPLVQGEEETSSVEDEEEFFTGQERRKSLQDQVQKDGKSLRHEATEVSHA</sequence>
<protein>
    <submittedName>
        <fullName evidence="3">Uncharacterized protein</fullName>
    </submittedName>
</protein>
<dbReference type="EMBL" id="UYYB01001558">
    <property type="protein sequence ID" value="VDM65865.1"/>
    <property type="molecule type" value="Genomic_DNA"/>
</dbReference>
<accession>A0A3P7K3S8</accession>
<dbReference type="Proteomes" id="UP000270094">
    <property type="component" value="Unassembled WGS sequence"/>
</dbReference>
<feature type="chain" id="PRO_5017983059" evidence="2">
    <location>
        <begin position="18"/>
        <end position="98"/>
    </location>
</feature>
<organism evidence="3 4">
    <name type="scientific">Strongylus vulgaris</name>
    <name type="common">Blood worm</name>
    <dbReference type="NCBI Taxonomy" id="40348"/>
    <lineage>
        <taxon>Eukaryota</taxon>
        <taxon>Metazoa</taxon>
        <taxon>Ecdysozoa</taxon>
        <taxon>Nematoda</taxon>
        <taxon>Chromadorea</taxon>
        <taxon>Rhabditida</taxon>
        <taxon>Rhabditina</taxon>
        <taxon>Rhabditomorpha</taxon>
        <taxon>Strongyloidea</taxon>
        <taxon>Strongylidae</taxon>
        <taxon>Strongylus</taxon>
    </lineage>
</organism>
<feature type="compositionally biased region" description="Acidic residues" evidence="1">
    <location>
        <begin position="54"/>
        <end position="67"/>
    </location>
</feature>
<feature type="signal peptide" evidence="2">
    <location>
        <begin position="1"/>
        <end position="17"/>
    </location>
</feature>
<evidence type="ECO:0000256" key="2">
    <source>
        <dbReference type="SAM" id="SignalP"/>
    </source>
</evidence>
<evidence type="ECO:0000313" key="4">
    <source>
        <dbReference type="Proteomes" id="UP000270094"/>
    </source>
</evidence>
<dbReference type="AlphaFoldDB" id="A0A3P7K3S8"/>
<gene>
    <name evidence="3" type="ORF">SVUK_LOCUS863</name>
</gene>
<reference evidence="3 4" key="1">
    <citation type="submission" date="2018-11" db="EMBL/GenBank/DDBJ databases">
        <authorList>
            <consortium name="Pathogen Informatics"/>
        </authorList>
    </citation>
    <scope>NUCLEOTIDE SEQUENCE [LARGE SCALE GENOMIC DNA]</scope>
</reference>
<keyword evidence="2" id="KW-0732">Signal</keyword>